<dbReference type="PANTHER" id="PTHR14270:SF0">
    <property type="entry name" value="NONSENSE-MEDIATED MRNA DECAY FACTOR SMG9"/>
    <property type="match status" value="1"/>
</dbReference>
<organism evidence="4 5">
    <name type="scientific">Coemansia asiatica</name>
    <dbReference type="NCBI Taxonomy" id="1052880"/>
    <lineage>
        <taxon>Eukaryota</taxon>
        <taxon>Fungi</taxon>
        <taxon>Fungi incertae sedis</taxon>
        <taxon>Zoopagomycota</taxon>
        <taxon>Kickxellomycotina</taxon>
        <taxon>Kickxellomycetes</taxon>
        <taxon>Kickxellales</taxon>
        <taxon>Kickxellaceae</taxon>
        <taxon>Coemansia</taxon>
    </lineage>
</organism>
<dbReference type="Proteomes" id="UP001145021">
    <property type="component" value="Unassembled WGS sequence"/>
</dbReference>
<evidence type="ECO:0000256" key="1">
    <source>
        <dbReference type="ARBA" id="ARBA00007712"/>
    </source>
</evidence>
<keyword evidence="5" id="KW-1185">Reference proteome</keyword>
<name>A0A9W8CI48_9FUNG</name>
<dbReference type="Gene3D" id="3.40.50.300">
    <property type="entry name" value="P-loop containing nucleotide triphosphate hydrolases"/>
    <property type="match status" value="1"/>
</dbReference>
<dbReference type="InterPro" id="IPR027417">
    <property type="entry name" value="P-loop_NTPase"/>
</dbReference>
<keyword evidence="2" id="KW-0866">Nonsense-mediated mRNA decay</keyword>
<dbReference type="SUPFAM" id="SSF52540">
    <property type="entry name" value="P-loop containing nucleoside triphosphate hydrolases"/>
    <property type="match status" value="1"/>
</dbReference>
<reference evidence="4" key="1">
    <citation type="submission" date="2022-07" db="EMBL/GenBank/DDBJ databases">
        <title>Phylogenomic reconstructions and comparative analyses of Kickxellomycotina fungi.</title>
        <authorList>
            <person name="Reynolds N.K."/>
            <person name="Stajich J.E."/>
            <person name="Barry K."/>
            <person name="Grigoriev I.V."/>
            <person name="Crous P."/>
            <person name="Smith M.E."/>
        </authorList>
    </citation>
    <scope>NUCLEOTIDE SEQUENCE</scope>
    <source>
        <strain evidence="4">NBRC 105413</strain>
    </source>
</reference>
<proteinExistence type="inferred from homology"/>
<dbReference type="EMBL" id="JANBOH010000189">
    <property type="protein sequence ID" value="KAJ1644155.1"/>
    <property type="molecule type" value="Genomic_DNA"/>
</dbReference>
<protein>
    <submittedName>
        <fullName evidence="4">Smg-9, nonsense mediated mRNA decay factor</fullName>
    </submittedName>
</protein>
<gene>
    <name evidence="4" type="primary">SMG9</name>
    <name evidence="4" type="ORF">LPJ64_004144</name>
</gene>
<dbReference type="PANTHER" id="PTHR14270">
    <property type="entry name" value="NONSENSE-MEDIATED MRNA DECAY FACTOR SMG9"/>
    <property type="match status" value="1"/>
</dbReference>
<evidence type="ECO:0000313" key="5">
    <source>
        <dbReference type="Proteomes" id="UP001145021"/>
    </source>
</evidence>
<sequence length="514" mass="55508">MNRPDVPALAQQQSQRSGISENGQQTETKPKSDSRRNRQSRQSSSKSTLDNAVNKPNAGASKTGRSGRNRAKTAQPTINVVPRILARPQEPISRNNTSESPQLPAAAALKSTVKREAETPPQTIRKSLPIDSSGATADSGTLALNYLMQQEQSRNTKMVLLTASGKLLDSNLRRHLGSVQCRSCIGVLGRLGAGKSTIMSYLAGTQELVFPAAKHPGSQMTSGIDFWVTPSSLLLLDTPPVLSIGAADKWTRRSENMSKLSCARLRDLQLTSFLLQICDTLLVVVNPDAVAASAVAVSIGKKAQQQQQGKRNKVSGGCIDQAMIKLLKMAQSAVPLIPGLSLNTRGHEKRPCSLHIVVNNGPAGISKQQVSEIYANLTGISVSKVTVLPAISSCEDKKGLTFVDISDKWSSCNPLLVPLYSTGLFAKHISSNDRTSLISSADIFGNNFSFDECIEELKSVVLDGHAQGERGWRKDESKGAWLALCLKTWDSIRRSDVLVKSAATRDEDLDRMDN</sequence>
<comment type="caution">
    <text evidence="4">The sequence shown here is derived from an EMBL/GenBank/DDBJ whole genome shotgun (WGS) entry which is preliminary data.</text>
</comment>
<feature type="compositionally biased region" description="Polar residues" evidence="3">
    <location>
        <begin position="10"/>
        <end position="27"/>
    </location>
</feature>
<dbReference type="GO" id="GO:0000184">
    <property type="term" value="P:nuclear-transcribed mRNA catabolic process, nonsense-mediated decay"/>
    <property type="evidence" value="ECO:0007669"/>
    <property type="project" value="UniProtKB-KW"/>
</dbReference>
<dbReference type="AlphaFoldDB" id="A0A9W8CI48"/>
<evidence type="ECO:0000256" key="2">
    <source>
        <dbReference type="ARBA" id="ARBA00023161"/>
    </source>
</evidence>
<feature type="compositionally biased region" description="Polar residues" evidence="3">
    <location>
        <begin position="92"/>
        <end position="101"/>
    </location>
</feature>
<dbReference type="InterPro" id="IPR039177">
    <property type="entry name" value="SMG9"/>
</dbReference>
<feature type="region of interest" description="Disordered" evidence="3">
    <location>
        <begin position="1"/>
        <end position="132"/>
    </location>
</feature>
<evidence type="ECO:0000256" key="3">
    <source>
        <dbReference type="SAM" id="MobiDB-lite"/>
    </source>
</evidence>
<comment type="similarity">
    <text evidence="1">Belongs to the SMG9 family.</text>
</comment>
<accession>A0A9W8CI48</accession>
<evidence type="ECO:0000313" key="4">
    <source>
        <dbReference type="EMBL" id="KAJ1644155.1"/>
    </source>
</evidence>